<evidence type="ECO:0000313" key="10">
    <source>
        <dbReference type="EMBL" id="PBK71833.1"/>
    </source>
</evidence>
<keyword evidence="3 10" id="KW-0378">Hydrolase</keyword>
<dbReference type="InterPro" id="IPR045055">
    <property type="entry name" value="DNA2/NAM7-like"/>
</dbReference>
<dbReference type="Pfam" id="PF13086">
    <property type="entry name" value="AAA_11"/>
    <property type="match status" value="1"/>
</dbReference>
<organism evidence="10 11">
    <name type="scientific">Armillaria solidipes</name>
    <dbReference type="NCBI Taxonomy" id="1076256"/>
    <lineage>
        <taxon>Eukaryota</taxon>
        <taxon>Fungi</taxon>
        <taxon>Dikarya</taxon>
        <taxon>Basidiomycota</taxon>
        <taxon>Agaricomycotina</taxon>
        <taxon>Agaricomycetes</taxon>
        <taxon>Agaricomycetidae</taxon>
        <taxon>Agaricales</taxon>
        <taxon>Marasmiineae</taxon>
        <taxon>Physalacriaceae</taxon>
        <taxon>Armillaria</taxon>
    </lineage>
</organism>
<dbReference type="GO" id="GO:0005694">
    <property type="term" value="C:chromosome"/>
    <property type="evidence" value="ECO:0007669"/>
    <property type="project" value="UniProtKB-ARBA"/>
</dbReference>
<evidence type="ECO:0000256" key="1">
    <source>
        <dbReference type="ARBA" id="ARBA00007913"/>
    </source>
</evidence>
<dbReference type="GO" id="GO:0003724">
    <property type="term" value="F:RNA helicase activity"/>
    <property type="evidence" value="ECO:0007669"/>
    <property type="project" value="TreeGrafter"/>
</dbReference>
<keyword evidence="11" id="KW-1185">Reference proteome</keyword>
<dbReference type="GO" id="GO:0005524">
    <property type="term" value="F:ATP binding"/>
    <property type="evidence" value="ECO:0007669"/>
    <property type="project" value="UniProtKB-KW"/>
</dbReference>
<dbReference type="FunFam" id="3.40.50.300:FF:000326">
    <property type="entry name" value="P-loop containing nucleoside triphosphate hydrolase"/>
    <property type="match status" value="1"/>
</dbReference>
<evidence type="ECO:0000256" key="5">
    <source>
        <dbReference type="ARBA" id="ARBA00022840"/>
    </source>
</evidence>
<feature type="domain" description="DNA2/NAM7 helicase-like C-terminal" evidence="9">
    <location>
        <begin position="668"/>
        <end position="884"/>
    </location>
</feature>
<dbReference type="SUPFAM" id="SSF52540">
    <property type="entry name" value="P-loop containing nucleoside triphosphate hydrolases"/>
    <property type="match status" value="1"/>
</dbReference>
<evidence type="ECO:0000256" key="3">
    <source>
        <dbReference type="ARBA" id="ARBA00022801"/>
    </source>
</evidence>
<dbReference type="GO" id="GO:0005737">
    <property type="term" value="C:cytoplasm"/>
    <property type="evidence" value="ECO:0007669"/>
    <property type="project" value="TreeGrafter"/>
</dbReference>
<keyword evidence="6" id="KW-0175">Coiled coil</keyword>
<dbReference type="Proteomes" id="UP000218334">
    <property type="component" value="Unassembled WGS sequence"/>
</dbReference>
<gene>
    <name evidence="10" type="ORF">ARMSODRAFT_1083191</name>
</gene>
<evidence type="ECO:0000313" key="11">
    <source>
        <dbReference type="Proteomes" id="UP000218334"/>
    </source>
</evidence>
<proteinExistence type="inferred from homology"/>
<accession>A0A2H3C6S0</accession>
<dbReference type="Pfam" id="PF13087">
    <property type="entry name" value="AAA_12"/>
    <property type="match status" value="1"/>
</dbReference>
<feature type="coiled-coil region" evidence="6">
    <location>
        <begin position="523"/>
        <end position="550"/>
    </location>
</feature>
<dbReference type="CDD" id="cd18808">
    <property type="entry name" value="SF1_C_Upf1"/>
    <property type="match status" value="1"/>
</dbReference>
<keyword evidence="5" id="KW-0067">ATP-binding</keyword>
<dbReference type="InterPro" id="IPR027417">
    <property type="entry name" value="P-loop_NTPase"/>
</dbReference>
<protein>
    <submittedName>
        <fullName evidence="10">P-loop containing nucleoside triphosphate hydrolase protein</fullName>
    </submittedName>
</protein>
<dbReference type="Gene3D" id="3.40.50.300">
    <property type="entry name" value="P-loop containing nucleotide triphosphate hydrolases"/>
    <property type="match status" value="2"/>
</dbReference>
<evidence type="ECO:0000256" key="7">
    <source>
        <dbReference type="SAM" id="MobiDB-lite"/>
    </source>
</evidence>
<dbReference type="GO" id="GO:0016787">
    <property type="term" value="F:hydrolase activity"/>
    <property type="evidence" value="ECO:0007669"/>
    <property type="project" value="UniProtKB-KW"/>
</dbReference>
<keyword evidence="4" id="KW-0347">Helicase</keyword>
<dbReference type="EMBL" id="KZ293423">
    <property type="protein sequence ID" value="PBK71833.1"/>
    <property type="molecule type" value="Genomic_DNA"/>
</dbReference>
<keyword evidence="2" id="KW-0547">Nucleotide-binding</keyword>
<evidence type="ECO:0000259" key="9">
    <source>
        <dbReference type="Pfam" id="PF13087"/>
    </source>
</evidence>
<dbReference type="AlphaFoldDB" id="A0A2H3C6S0"/>
<sequence>MYSLGSTSSPDDDSVPDPAIQSISLPAPPTPSNRRLNLPSLPCAFASSSIAPSSAQRPVFHTGLFVTSRVRRRRDRGEVVQWVKELPSERMMRCGNFGTTGLGSTGWRRFQTTPPCTRRAYHSQAKILVETEEFLASYDPPTPDPLEVDPVPIRPRFDWRLRAISREKAKPDKKRKHKRRIAPQQTVLQEHEPYYHTVHRYSEHFNGLLDAEIAAEEAVLHQRLSTWSTERLSEEGYCLTDMTAFWLEEKHFGRRTATFTRGPGVQLPENRFESGTQVLVSRIDPLTDEPAKGSLISRTPLQLKVSFPDQVEFDNPELEGAWRVDLGHSSLVHNRMREAINHLHRDVRSQEAVMATDREEILNGTHLRDVILRGKDQGDMDENVETSGVFRDNQLIYSWAKRYMRPNPVVVEGDPVIDGLNATQVRAMAQMIAERFSLVQGPPGTGKTKTIIETIKLLKVHFETPQPILVCTYTNVAVDNLVEGFVAAGVNPIRVAFGGKTRASLEPYTYEYKMQNHPLYSQAEKVSETIKELEGEVKDTSIRAKDLAKKVNDGRTNLAQRLDGMLTAIAKREDRIQAKRAQWYALTQQMTKDVLGEADVICTTCLTAASRVLEATDFPVVFLDEASMSTEPASLVPLMKGSRHVALIGDHKQLPPVIVSQIAKSNQLDRSLFERLIVEGIVPSIMLDIQYRMHPAISAFPSLEFYGTSLLDGTVDSGGNILSRLAPPNSQHLTKDGNGDRPSVVFLDHAGEESSKDRSRVNWNEAHIVASVVEDLLLTNPELTGDDIGIIAPYAAQISLLTRLFNVNARYRQRFEIVLGEHRAMQIKDIEIKTVDGFEGREKEIIIFSTVRNNAGGHIGFLADRGRLNVGLTRAKRGLFIVGSISTLRMGRSVETAKEETGAVAWRNFAQYLVKEGRVSRIGGMKLQQAIYGHLRAARRDPPLLDSGVVETRI</sequence>
<comment type="similarity">
    <text evidence="1">Belongs to the DNA2/NAM7 helicase family.</text>
</comment>
<name>A0A2H3C6S0_9AGAR</name>
<feature type="domain" description="DNA2/NAM7 helicase helicase" evidence="8">
    <location>
        <begin position="420"/>
        <end position="661"/>
    </location>
</feature>
<dbReference type="STRING" id="1076256.A0A2H3C6S0"/>
<evidence type="ECO:0000256" key="2">
    <source>
        <dbReference type="ARBA" id="ARBA00022741"/>
    </source>
</evidence>
<dbReference type="InterPro" id="IPR041679">
    <property type="entry name" value="DNA2/NAM7-like_C"/>
</dbReference>
<dbReference type="InterPro" id="IPR041677">
    <property type="entry name" value="DNA2/NAM7_AAA_11"/>
</dbReference>
<evidence type="ECO:0000259" key="8">
    <source>
        <dbReference type="Pfam" id="PF13086"/>
    </source>
</evidence>
<evidence type="ECO:0000256" key="4">
    <source>
        <dbReference type="ARBA" id="ARBA00022806"/>
    </source>
</evidence>
<dbReference type="PANTHER" id="PTHR10887:SF517">
    <property type="entry name" value="RNA HELICASE NONSENSE MRNA REDUCING FACTOR"/>
    <property type="match status" value="1"/>
</dbReference>
<dbReference type="GO" id="GO:0000184">
    <property type="term" value="P:nuclear-transcribed mRNA catabolic process, nonsense-mediated decay"/>
    <property type="evidence" value="ECO:0007669"/>
    <property type="project" value="TreeGrafter"/>
</dbReference>
<feature type="region of interest" description="Disordered" evidence="7">
    <location>
        <begin position="1"/>
        <end position="34"/>
    </location>
</feature>
<reference evidence="11" key="1">
    <citation type="journal article" date="2017" name="Nat. Ecol. Evol.">
        <title>Genome expansion and lineage-specific genetic innovations in the forest pathogenic fungi Armillaria.</title>
        <authorList>
            <person name="Sipos G."/>
            <person name="Prasanna A.N."/>
            <person name="Walter M.C."/>
            <person name="O'Connor E."/>
            <person name="Balint B."/>
            <person name="Krizsan K."/>
            <person name="Kiss B."/>
            <person name="Hess J."/>
            <person name="Varga T."/>
            <person name="Slot J."/>
            <person name="Riley R."/>
            <person name="Boka B."/>
            <person name="Rigling D."/>
            <person name="Barry K."/>
            <person name="Lee J."/>
            <person name="Mihaltcheva S."/>
            <person name="LaButti K."/>
            <person name="Lipzen A."/>
            <person name="Waldron R."/>
            <person name="Moloney N.M."/>
            <person name="Sperisen C."/>
            <person name="Kredics L."/>
            <person name="Vagvoelgyi C."/>
            <person name="Patrignani A."/>
            <person name="Fitzpatrick D."/>
            <person name="Nagy I."/>
            <person name="Doyle S."/>
            <person name="Anderson J.B."/>
            <person name="Grigoriev I.V."/>
            <person name="Gueldener U."/>
            <person name="Muensterkoetter M."/>
            <person name="Nagy L.G."/>
        </authorList>
    </citation>
    <scope>NUCLEOTIDE SEQUENCE [LARGE SCALE GENOMIC DNA]</scope>
    <source>
        <strain evidence="11">28-4</strain>
    </source>
</reference>
<dbReference type="PANTHER" id="PTHR10887">
    <property type="entry name" value="DNA2/NAM7 HELICASE FAMILY"/>
    <property type="match status" value="1"/>
</dbReference>
<dbReference type="InterPro" id="IPR047187">
    <property type="entry name" value="SF1_C_Upf1"/>
</dbReference>
<evidence type="ECO:0000256" key="6">
    <source>
        <dbReference type="SAM" id="Coils"/>
    </source>
</evidence>